<evidence type="ECO:0000313" key="4">
    <source>
        <dbReference type="Proteomes" id="UP001141619"/>
    </source>
</evidence>
<evidence type="ECO:0000259" key="2">
    <source>
        <dbReference type="PROSITE" id="PS50975"/>
    </source>
</evidence>
<dbReference type="GO" id="GO:0009432">
    <property type="term" value="P:SOS response"/>
    <property type="evidence" value="ECO:0007669"/>
    <property type="project" value="TreeGrafter"/>
</dbReference>
<evidence type="ECO:0000313" key="3">
    <source>
        <dbReference type="EMBL" id="MDA5194844.1"/>
    </source>
</evidence>
<reference evidence="3" key="2">
    <citation type="journal article" date="2023" name="Syst. Appl. Microbiol.">
        <title>Govania unica gen. nov., sp. nov., a rare biosphere bacterium that represents a novel family in the class Alphaproteobacteria.</title>
        <authorList>
            <person name="Vandamme P."/>
            <person name="Peeters C."/>
            <person name="Hettiarachchi A."/>
            <person name="Cnockaert M."/>
            <person name="Carlier A."/>
        </authorList>
    </citation>
    <scope>NUCLEOTIDE SEQUENCE</scope>
    <source>
        <strain evidence="3">LMG 31809</strain>
    </source>
</reference>
<keyword evidence="1" id="KW-0067">ATP-binding</keyword>
<dbReference type="PROSITE" id="PS50975">
    <property type="entry name" value="ATP_GRASP"/>
    <property type="match status" value="1"/>
</dbReference>
<dbReference type="GO" id="GO:0018169">
    <property type="term" value="F:ribosomal S6-glutamic acid ligase activity"/>
    <property type="evidence" value="ECO:0007669"/>
    <property type="project" value="TreeGrafter"/>
</dbReference>
<dbReference type="Pfam" id="PF08443">
    <property type="entry name" value="RimK"/>
    <property type="match status" value="1"/>
</dbReference>
<reference evidence="3" key="1">
    <citation type="submission" date="2022-08" db="EMBL/GenBank/DDBJ databases">
        <authorList>
            <person name="Vandamme P."/>
            <person name="Hettiarachchi A."/>
            <person name="Peeters C."/>
            <person name="Cnockaert M."/>
            <person name="Carlier A."/>
        </authorList>
    </citation>
    <scope>NUCLEOTIDE SEQUENCE</scope>
    <source>
        <strain evidence="3">LMG 31809</strain>
    </source>
</reference>
<dbReference type="PANTHER" id="PTHR21621">
    <property type="entry name" value="RIBOSOMAL PROTEIN S6 MODIFICATION PROTEIN"/>
    <property type="match status" value="1"/>
</dbReference>
<accession>A0A9X3U1H9</accession>
<dbReference type="PANTHER" id="PTHR21621:SF0">
    <property type="entry name" value="BETA-CITRYLGLUTAMATE SYNTHASE B-RELATED"/>
    <property type="match status" value="1"/>
</dbReference>
<proteinExistence type="predicted"/>
<dbReference type="Pfam" id="PF14401">
    <property type="entry name" value="RLAN"/>
    <property type="match status" value="1"/>
</dbReference>
<dbReference type="GO" id="GO:0005737">
    <property type="term" value="C:cytoplasm"/>
    <property type="evidence" value="ECO:0007669"/>
    <property type="project" value="TreeGrafter"/>
</dbReference>
<dbReference type="AlphaFoldDB" id="A0A9X3U1H9"/>
<dbReference type="Gene3D" id="3.30.470.20">
    <property type="entry name" value="ATP-grasp fold, B domain"/>
    <property type="match status" value="1"/>
</dbReference>
<dbReference type="RefSeq" id="WP_274944551.1">
    <property type="nucleotide sequence ID" value="NZ_JANWOI010000004.1"/>
</dbReference>
<dbReference type="Proteomes" id="UP001141619">
    <property type="component" value="Unassembled WGS sequence"/>
</dbReference>
<dbReference type="EMBL" id="JANWOI010000004">
    <property type="protein sequence ID" value="MDA5194844.1"/>
    <property type="molecule type" value="Genomic_DNA"/>
</dbReference>
<comment type="caution">
    <text evidence="3">The sequence shown here is derived from an EMBL/GenBank/DDBJ whole genome shotgun (WGS) entry which is preliminary data.</text>
</comment>
<feature type="domain" description="ATP-grasp" evidence="2">
    <location>
        <begin position="298"/>
        <end position="489"/>
    </location>
</feature>
<dbReference type="InterPro" id="IPR011761">
    <property type="entry name" value="ATP-grasp"/>
</dbReference>
<dbReference type="SUPFAM" id="SSF56059">
    <property type="entry name" value="Glutathione synthetase ATP-binding domain-like"/>
    <property type="match status" value="1"/>
</dbReference>
<dbReference type="GO" id="GO:0046872">
    <property type="term" value="F:metal ion binding"/>
    <property type="evidence" value="ECO:0007669"/>
    <property type="project" value="InterPro"/>
</dbReference>
<gene>
    <name evidence="3" type="ORF">NYP16_12870</name>
</gene>
<dbReference type="InterPro" id="IPR025839">
    <property type="entry name" value="RLAN_dom"/>
</dbReference>
<keyword evidence="1" id="KW-0547">Nucleotide-binding</keyword>
<dbReference type="Gene3D" id="3.30.1490.20">
    <property type="entry name" value="ATP-grasp fold, A domain"/>
    <property type="match status" value="1"/>
</dbReference>
<organism evidence="3 4">
    <name type="scientific">Govanella unica</name>
    <dbReference type="NCBI Taxonomy" id="2975056"/>
    <lineage>
        <taxon>Bacteria</taxon>
        <taxon>Pseudomonadati</taxon>
        <taxon>Pseudomonadota</taxon>
        <taxon>Alphaproteobacteria</taxon>
        <taxon>Emcibacterales</taxon>
        <taxon>Govanellaceae</taxon>
        <taxon>Govanella</taxon>
    </lineage>
</organism>
<sequence>MTQWVILVENPKDFPNAETPHKVITTRDYLSRAQLFAGARPNLINLARSYNYQSEGYYCSLLAEARGQRILPSAESMLELGGRLLYAHALPDLEDVLNKCAHRLDHPPTEAFDLLICFNAANLPDYDRLAREIFDWFRYPIIEVSIEVASGSADGEPALLKIKRIRARTIDKLEDDEITFLHDSLRNHTKREWRSPKQKTPADWSLAVLYDPKEDLPPSSFDTLKRFARVAAKMNIDVEPITKKDMNRLVEFDALFIRETTSINNHTYQFARRAAQEGMPVIDDPVSMIRCTNKIYLNELLSANDVATPKTMMITHPKDIEQAVEFLGLPMVVKIPDGSFSRGVHKADSLAKLRKLIDQMFEDTDLILAQEFMPTELDWRVGVLGGEPLFACQYFMAKKHWQIIQHKPDGSAIAGGFKTFAVEDTPPHIIDIGLRAANLIGSGLYGVDIKENGGGAYVIEVNDNPNLDHGVEDAALKDELWARLVRWFVTRLEQ</sequence>
<dbReference type="GO" id="GO:0005524">
    <property type="term" value="F:ATP binding"/>
    <property type="evidence" value="ECO:0007669"/>
    <property type="project" value="UniProtKB-UniRule"/>
</dbReference>
<name>A0A9X3U1H9_9PROT</name>
<evidence type="ECO:0000256" key="1">
    <source>
        <dbReference type="PROSITE-ProRule" id="PRU00409"/>
    </source>
</evidence>
<dbReference type="InterPro" id="IPR013815">
    <property type="entry name" value="ATP_grasp_subdomain_1"/>
</dbReference>
<keyword evidence="4" id="KW-1185">Reference proteome</keyword>
<dbReference type="InterPro" id="IPR013651">
    <property type="entry name" value="ATP-grasp_RimK-type"/>
</dbReference>
<protein>
    <submittedName>
        <fullName evidence="3">RimK family protein</fullName>
    </submittedName>
</protein>